<dbReference type="EMBL" id="BMIY01000009">
    <property type="protein sequence ID" value="GFZ78919.1"/>
    <property type="molecule type" value="Genomic_DNA"/>
</dbReference>
<dbReference type="Proteomes" id="UP000627715">
    <property type="component" value="Unassembled WGS sequence"/>
</dbReference>
<sequence length="135" mass="14923">MKKIRMPFLSAMTLGVAIAACSSVSAQPETILDGVYTEEQAELGQPIYEQRCSACHNADFYANSFNNRNSQPLAYLFEEILVNMPADMPSSLMDHEYEQVLAHILSLVGYPAGDQELNYANGTMFEIQIAPPPES</sequence>
<protein>
    <recommendedName>
        <fullName evidence="5">Cytochrome c domain-containing protein</fullName>
    </recommendedName>
</protein>
<feature type="signal peptide" evidence="4">
    <location>
        <begin position="1"/>
        <end position="26"/>
    </location>
</feature>
<evidence type="ECO:0000256" key="3">
    <source>
        <dbReference type="ARBA" id="ARBA00023004"/>
    </source>
</evidence>
<dbReference type="RefSeq" id="WP_068810355.1">
    <property type="nucleotide sequence ID" value="NZ_BMIY01000009.1"/>
</dbReference>
<dbReference type="GO" id="GO:0009055">
    <property type="term" value="F:electron transfer activity"/>
    <property type="evidence" value="ECO:0007669"/>
    <property type="project" value="InterPro"/>
</dbReference>
<organism evidence="6 7">
    <name type="scientific">Pseudohongiella nitratireducens</name>
    <dbReference type="NCBI Taxonomy" id="1768907"/>
    <lineage>
        <taxon>Bacteria</taxon>
        <taxon>Pseudomonadati</taxon>
        <taxon>Pseudomonadota</taxon>
        <taxon>Gammaproteobacteria</taxon>
        <taxon>Pseudomonadales</taxon>
        <taxon>Pseudohongiellaceae</taxon>
        <taxon>Pseudohongiella</taxon>
    </lineage>
</organism>
<dbReference type="GO" id="GO:0020037">
    <property type="term" value="F:heme binding"/>
    <property type="evidence" value="ECO:0007669"/>
    <property type="project" value="InterPro"/>
</dbReference>
<name>A0A916QK77_9GAMM</name>
<dbReference type="Pfam" id="PF13442">
    <property type="entry name" value="Cytochrome_CBB3"/>
    <property type="match status" value="1"/>
</dbReference>
<evidence type="ECO:0000259" key="5">
    <source>
        <dbReference type="Pfam" id="PF13442"/>
    </source>
</evidence>
<reference evidence="6" key="2">
    <citation type="submission" date="2020-09" db="EMBL/GenBank/DDBJ databases">
        <authorList>
            <person name="Sun Q."/>
            <person name="Zhou Y."/>
        </authorList>
    </citation>
    <scope>NUCLEOTIDE SEQUENCE</scope>
    <source>
        <strain evidence="6">CGMCC 1.15425</strain>
    </source>
</reference>
<keyword evidence="2" id="KW-0479">Metal-binding</keyword>
<dbReference type="AlphaFoldDB" id="A0A916QK77"/>
<proteinExistence type="predicted"/>
<dbReference type="InterPro" id="IPR036909">
    <property type="entry name" value="Cyt_c-like_dom_sf"/>
</dbReference>
<keyword evidence="7" id="KW-1185">Reference proteome</keyword>
<keyword evidence="4" id="KW-0732">Signal</keyword>
<feature type="chain" id="PRO_5038082373" description="Cytochrome c domain-containing protein" evidence="4">
    <location>
        <begin position="27"/>
        <end position="135"/>
    </location>
</feature>
<evidence type="ECO:0000256" key="1">
    <source>
        <dbReference type="ARBA" id="ARBA00022617"/>
    </source>
</evidence>
<comment type="caution">
    <text evidence="6">The sequence shown here is derived from an EMBL/GenBank/DDBJ whole genome shotgun (WGS) entry which is preliminary data.</text>
</comment>
<evidence type="ECO:0000313" key="6">
    <source>
        <dbReference type="EMBL" id="GFZ78919.1"/>
    </source>
</evidence>
<dbReference type="OrthoDB" id="9808312at2"/>
<keyword evidence="1" id="KW-0349">Heme</keyword>
<reference evidence="6" key="1">
    <citation type="journal article" date="2014" name="Int. J. Syst. Evol. Microbiol.">
        <title>Complete genome sequence of Corynebacterium casei LMG S-19264T (=DSM 44701T), isolated from a smear-ripened cheese.</title>
        <authorList>
            <consortium name="US DOE Joint Genome Institute (JGI-PGF)"/>
            <person name="Walter F."/>
            <person name="Albersmeier A."/>
            <person name="Kalinowski J."/>
            <person name="Ruckert C."/>
        </authorList>
    </citation>
    <scope>NUCLEOTIDE SEQUENCE</scope>
    <source>
        <strain evidence="6">CGMCC 1.15425</strain>
    </source>
</reference>
<evidence type="ECO:0000256" key="2">
    <source>
        <dbReference type="ARBA" id="ARBA00022723"/>
    </source>
</evidence>
<evidence type="ECO:0000256" key="4">
    <source>
        <dbReference type="SAM" id="SignalP"/>
    </source>
</evidence>
<dbReference type="SUPFAM" id="SSF46626">
    <property type="entry name" value="Cytochrome c"/>
    <property type="match status" value="1"/>
</dbReference>
<evidence type="ECO:0000313" key="7">
    <source>
        <dbReference type="Proteomes" id="UP000627715"/>
    </source>
</evidence>
<dbReference type="Gene3D" id="1.10.760.10">
    <property type="entry name" value="Cytochrome c-like domain"/>
    <property type="match status" value="1"/>
</dbReference>
<feature type="domain" description="Cytochrome c" evidence="5">
    <location>
        <begin position="40"/>
        <end position="104"/>
    </location>
</feature>
<keyword evidence="3" id="KW-0408">Iron</keyword>
<accession>A0A916QK77</accession>
<dbReference type="InterPro" id="IPR009056">
    <property type="entry name" value="Cyt_c-like_dom"/>
</dbReference>
<dbReference type="GO" id="GO:0046872">
    <property type="term" value="F:metal ion binding"/>
    <property type="evidence" value="ECO:0007669"/>
    <property type="project" value="UniProtKB-KW"/>
</dbReference>
<gene>
    <name evidence="6" type="ORF">GCM10011403_22590</name>
</gene>
<dbReference type="PROSITE" id="PS51257">
    <property type="entry name" value="PROKAR_LIPOPROTEIN"/>
    <property type="match status" value="1"/>
</dbReference>